<comment type="caution">
    <text evidence="1">The sequence shown here is derived from an EMBL/GenBank/DDBJ whole genome shotgun (WGS) entry which is preliminary data.</text>
</comment>
<sequence>MSERDVDGYYHVDCELSDNIVKHRYWSLPSNCARLLTDGHYELEGFNEPVLFARFSSGNNRIKRFLSKILTLGLKAGDRFELAINPEARRMRVTKIDIRSDFLLEPPPSGI</sequence>
<name>A0ABS9K4L4_9RHOO</name>
<protein>
    <submittedName>
        <fullName evidence="1">Uncharacterized protein</fullName>
    </submittedName>
</protein>
<reference evidence="1" key="1">
    <citation type="submission" date="2022-01" db="EMBL/GenBank/DDBJ databases">
        <authorList>
            <person name="Jo J.-H."/>
            <person name="Im W.-T."/>
        </authorList>
    </citation>
    <scope>NUCLEOTIDE SEQUENCE</scope>
    <source>
        <strain evidence="1">XY25</strain>
    </source>
</reference>
<accession>A0ABS9K4L4</accession>
<dbReference type="RefSeq" id="WP_275711442.1">
    <property type="nucleotide sequence ID" value="NZ_JAKLTN010000002.1"/>
</dbReference>
<keyword evidence="2" id="KW-1185">Reference proteome</keyword>
<evidence type="ECO:0000313" key="1">
    <source>
        <dbReference type="EMBL" id="MCG2578114.1"/>
    </source>
</evidence>
<dbReference type="Proteomes" id="UP001165384">
    <property type="component" value="Unassembled WGS sequence"/>
</dbReference>
<organism evidence="1 2">
    <name type="scientific">Dechloromonas hankyongensis</name>
    <dbReference type="NCBI Taxonomy" id="2908002"/>
    <lineage>
        <taxon>Bacteria</taxon>
        <taxon>Pseudomonadati</taxon>
        <taxon>Pseudomonadota</taxon>
        <taxon>Betaproteobacteria</taxon>
        <taxon>Rhodocyclales</taxon>
        <taxon>Azonexaceae</taxon>
        <taxon>Dechloromonas</taxon>
    </lineage>
</organism>
<dbReference type="EMBL" id="JAKLTN010000002">
    <property type="protein sequence ID" value="MCG2578114.1"/>
    <property type="molecule type" value="Genomic_DNA"/>
</dbReference>
<proteinExistence type="predicted"/>
<evidence type="ECO:0000313" key="2">
    <source>
        <dbReference type="Proteomes" id="UP001165384"/>
    </source>
</evidence>
<gene>
    <name evidence="1" type="ORF">LZ012_14055</name>
</gene>